<comment type="function">
    <text evidence="1">Component of the ribosome, a large ribonucleoprotein complex responsible for the synthesis of proteins in the cell. The small ribosomal subunit (SSU) binds messenger RNAs (mRNAs) and translates the encoded message by selecting cognate aminoacyl-transfer RNA (tRNA) molecules. The large subunit (LSU) contains the ribosomal catalytic site termed the peptidyl transferase center (PTC), which catalyzes the formation of peptide bonds, thereby polymerizing the amino acids delivered by tRNAs into a polypeptide chain. The nascent polypeptides leave the ribosome through a tunnel in the LSU and interact with protein factors that function in enzymatic processing, targeting, and the membrane insertion of nascent chains at the exit of the ribosomal tunnel.</text>
</comment>
<name>A0A0U1LT72_TALIS</name>
<dbReference type="SUPFAM" id="SSF50104">
    <property type="entry name" value="Translation proteins SH3-like domain"/>
    <property type="match status" value="1"/>
</dbReference>
<keyword evidence="9" id="KW-1185">Reference proteome</keyword>
<dbReference type="PANTHER" id="PTHR11127">
    <property type="entry name" value="60S RIBOSOMAL PROTEIN L14"/>
    <property type="match status" value="1"/>
</dbReference>
<dbReference type="OMA" id="KLCFVVD"/>
<feature type="domain" description="KOW" evidence="7">
    <location>
        <begin position="14"/>
        <end position="41"/>
    </location>
</feature>
<dbReference type="InterPro" id="IPR005824">
    <property type="entry name" value="KOW"/>
</dbReference>
<dbReference type="GO" id="GO:0022625">
    <property type="term" value="C:cytosolic large ribosomal subunit"/>
    <property type="evidence" value="ECO:0007669"/>
    <property type="project" value="TreeGrafter"/>
</dbReference>
<dbReference type="Pfam" id="PF00467">
    <property type="entry name" value="KOW"/>
    <property type="match status" value="1"/>
</dbReference>
<evidence type="ECO:0000313" key="8">
    <source>
        <dbReference type="EMBL" id="CRG86302.1"/>
    </source>
</evidence>
<proteinExistence type="inferred from homology"/>
<comment type="subcellular location">
    <subcellularLocation>
        <location evidence="2">Cytoplasm</location>
    </subcellularLocation>
</comment>
<evidence type="ECO:0000256" key="4">
    <source>
        <dbReference type="ARBA" id="ARBA00022490"/>
    </source>
</evidence>
<keyword evidence="4" id="KW-0963">Cytoplasm</keyword>
<dbReference type="InterPro" id="IPR014722">
    <property type="entry name" value="Rib_uL2_dom2"/>
</dbReference>
<keyword evidence="5 8" id="KW-0689">Ribosomal protein</keyword>
<accession>A0A0U1LT72</accession>
<dbReference type="GO" id="GO:0003735">
    <property type="term" value="F:structural constituent of ribosome"/>
    <property type="evidence" value="ECO:0007669"/>
    <property type="project" value="InterPro"/>
</dbReference>
<keyword evidence="6" id="KW-0687">Ribonucleoprotein</keyword>
<dbReference type="GO" id="GO:0006412">
    <property type="term" value="P:translation"/>
    <property type="evidence" value="ECO:0007669"/>
    <property type="project" value="InterPro"/>
</dbReference>
<dbReference type="GO" id="GO:0042273">
    <property type="term" value="P:ribosomal large subunit biogenesis"/>
    <property type="evidence" value="ECO:0007669"/>
    <property type="project" value="TreeGrafter"/>
</dbReference>
<dbReference type="GO" id="GO:0030684">
    <property type="term" value="C:preribosome"/>
    <property type="evidence" value="ECO:0007669"/>
    <property type="project" value="EnsemblFungi"/>
</dbReference>
<dbReference type="FunFam" id="2.30.30.30:FF:000030">
    <property type="entry name" value="60S ribosomal protein L14"/>
    <property type="match status" value="1"/>
</dbReference>
<organism evidence="8 9">
    <name type="scientific">Talaromyces islandicus</name>
    <name type="common">Penicillium islandicum</name>
    <dbReference type="NCBI Taxonomy" id="28573"/>
    <lineage>
        <taxon>Eukaryota</taxon>
        <taxon>Fungi</taxon>
        <taxon>Dikarya</taxon>
        <taxon>Ascomycota</taxon>
        <taxon>Pezizomycotina</taxon>
        <taxon>Eurotiomycetes</taxon>
        <taxon>Eurotiomycetidae</taxon>
        <taxon>Eurotiales</taxon>
        <taxon>Trichocomaceae</taxon>
        <taxon>Talaromyces</taxon>
        <taxon>Talaromyces sect. Islandici</taxon>
    </lineage>
</organism>
<evidence type="ECO:0000256" key="3">
    <source>
        <dbReference type="ARBA" id="ARBA00006592"/>
    </source>
</evidence>
<dbReference type="Proteomes" id="UP000054383">
    <property type="component" value="Unassembled WGS sequence"/>
</dbReference>
<evidence type="ECO:0000259" key="7">
    <source>
        <dbReference type="SMART" id="SM00739"/>
    </source>
</evidence>
<dbReference type="AlphaFoldDB" id="A0A0U1LT72"/>
<dbReference type="PANTHER" id="PTHR11127:SF2">
    <property type="entry name" value="LARGE RIBOSOMAL SUBUNIT PROTEIN EL14"/>
    <property type="match status" value="1"/>
</dbReference>
<dbReference type="OrthoDB" id="1875589at2759"/>
<protein>
    <submittedName>
        <fullName evidence="8">60S ribosomal protein L14-B</fullName>
    </submittedName>
</protein>
<dbReference type="InterPro" id="IPR008991">
    <property type="entry name" value="Translation_prot_SH3-like_sf"/>
</dbReference>
<dbReference type="Gene3D" id="6.10.250.2270">
    <property type="match status" value="1"/>
</dbReference>
<dbReference type="STRING" id="28573.A0A0U1LT72"/>
<reference evidence="8 9" key="1">
    <citation type="submission" date="2015-04" db="EMBL/GenBank/DDBJ databases">
        <authorList>
            <person name="Syromyatnikov M.Y."/>
            <person name="Popov V.N."/>
        </authorList>
    </citation>
    <scope>NUCLEOTIDE SEQUENCE [LARGE SCALE GENOMIC DNA]</scope>
    <source>
        <strain evidence="8">WF-38-12</strain>
    </source>
</reference>
<dbReference type="EMBL" id="CVMT01000002">
    <property type="protein sequence ID" value="CRG86302.1"/>
    <property type="molecule type" value="Genomic_DNA"/>
</dbReference>
<dbReference type="GO" id="GO:0003723">
    <property type="term" value="F:RNA binding"/>
    <property type="evidence" value="ECO:0007669"/>
    <property type="project" value="InterPro"/>
</dbReference>
<evidence type="ECO:0000256" key="5">
    <source>
        <dbReference type="ARBA" id="ARBA00022980"/>
    </source>
</evidence>
<dbReference type="Pfam" id="PF01929">
    <property type="entry name" value="Ribosomal_L14e"/>
    <property type="match status" value="1"/>
</dbReference>
<comment type="similarity">
    <text evidence="3">Belongs to the eukaryotic ribosomal protein eL14 family.</text>
</comment>
<dbReference type="SMART" id="SM00739">
    <property type="entry name" value="KOW"/>
    <property type="match status" value="1"/>
</dbReference>
<evidence type="ECO:0000256" key="2">
    <source>
        <dbReference type="ARBA" id="ARBA00004496"/>
    </source>
</evidence>
<dbReference type="Gene3D" id="2.30.30.30">
    <property type="match status" value="1"/>
</dbReference>
<dbReference type="InterPro" id="IPR002784">
    <property type="entry name" value="Ribosomal_eL14_dom"/>
</dbReference>
<dbReference type="CDD" id="cd23702">
    <property type="entry name" value="eL14"/>
    <property type="match status" value="1"/>
</dbReference>
<dbReference type="InterPro" id="IPR039660">
    <property type="entry name" value="Ribosomal_eL14"/>
</dbReference>
<sequence>MASNIEIKATSWKLVEVGRVVLIRRGPYTGKLATIVEIIDHKRVLVDGPSTQEEKIVPRHSLALSHATLTPFVIPKLPRAAGTGPVRKLWEKEEIDAKWAASNWAKKTAQAERRKNLTDFERFKVLRLKKQTRYEVQKASAKIRASA</sequence>
<gene>
    <name evidence="8" type="ORF">PISL3812_03307</name>
</gene>
<evidence type="ECO:0000313" key="9">
    <source>
        <dbReference type="Proteomes" id="UP000054383"/>
    </source>
</evidence>
<evidence type="ECO:0000256" key="6">
    <source>
        <dbReference type="ARBA" id="ARBA00023274"/>
    </source>
</evidence>
<evidence type="ECO:0000256" key="1">
    <source>
        <dbReference type="ARBA" id="ARBA00004021"/>
    </source>
</evidence>